<accession>A0A438IFI5</accession>
<dbReference type="AlphaFoldDB" id="A0A438IFI5"/>
<dbReference type="InterPro" id="IPR025941">
    <property type="entry name" value="Vps8_central_dom"/>
</dbReference>
<dbReference type="SMART" id="SM00320">
    <property type="entry name" value="WD40"/>
    <property type="match status" value="1"/>
</dbReference>
<dbReference type="PANTHER" id="PTHR12616">
    <property type="entry name" value="VACUOLAR PROTEIN SORTING VPS41"/>
    <property type="match status" value="1"/>
</dbReference>
<feature type="domain" description="Vacuolar protein sorting-associated protein 8 central" evidence="6">
    <location>
        <begin position="934"/>
        <end position="1025"/>
    </location>
</feature>
<dbReference type="Gene3D" id="2.130.10.10">
    <property type="entry name" value="YVTN repeat-like/Quinoprotein amine dehydrogenase"/>
    <property type="match status" value="1"/>
</dbReference>
<dbReference type="InterPro" id="IPR045111">
    <property type="entry name" value="Vps41/Vps8"/>
</dbReference>
<dbReference type="InterPro" id="IPR015943">
    <property type="entry name" value="WD40/YVTN_repeat-like_dom_sf"/>
</dbReference>
<dbReference type="GO" id="GO:0006623">
    <property type="term" value="P:protein targeting to vacuole"/>
    <property type="evidence" value="ECO:0007669"/>
    <property type="project" value="InterPro"/>
</dbReference>
<evidence type="ECO:0000256" key="2">
    <source>
        <dbReference type="ARBA" id="ARBA00022574"/>
    </source>
</evidence>
<dbReference type="InterPro" id="IPR036322">
    <property type="entry name" value="WD40_repeat_dom_sf"/>
</dbReference>
<feature type="repeat" description="WD" evidence="4">
    <location>
        <begin position="475"/>
        <end position="509"/>
    </location>
</feature>
<dbReference type="EMBL" id="QGNW01000114">
    <property type="protein sequence ID" value="RVW95484.1"/>
    <property type="molecule type" value="Genomic_DNA"/>
</dbReference>
<keyword evidence="3" id="KW-0677">Repeat</keyword>
<dbReference type="InterPro" id="IPR019775">
    <property type="entry name" value="WD40_repeat_CS"/>
</dbReference>
<dbReference type="PROSITE" id="PS00678">
    <property type="entry name" value="WD_REPEATS_1"/>
    <property type="match status" value="1"/>
</dbReference>
<name>A0A438IFI5_VITVI</name>
<evidence type="ECO:0000256" key="5">
    <source>
        <dbReference type="SAM" id="MobiDB-lite"/>
    </source>
</evidence>
<feature type="region of interest" description="Disordered" evidence="5">
    <location>
        <begin position="63"/>
        <end position="95"/>
    </location>
</feature>
<evidence type="ECO:0000313" key="8">
    <source>
        <dbReference type="Proteomes" id="UP000288805"/>
    </source>
</evidence>
<reference evidence="7 8" key="1">
    <citation type="journal article" date="2018" name="PLoS Genet.">
        <title>Population sequencing reveals clonal diversity and ancestral inbreeding in the grapevine cultivar Chardonnay.</title>
        <authorList>
            <person name="Roach M.J."/>
            <person name="Johnson D.L."/>
            <person name="Bohlmann J."/>
            <person name="van Vuuren H.J."/>
            <person name="Jones S.J."/>
            <person name="Pretorius I.S."/>
            <person name="Schmidt S.A."/>
            <person name="Borneman A.R."/>
        </authorList>
    </citation>
    <scope>NUCLEOTIDE SEQUENCE [LARGE SCALE GENOMIC DNA]</scope>
    <source>
        <strain evidence="8">cv. Chardonnay</strain>
        <tissue evidence="7">Leaf</tissue>
    </source>
</reference>
<evidence type="ECO:0000256" key="3">
    <source>
        <dbReference type="ARBA" id="ARBA00022737"/>
    </source>
</evidence>
<gene>
    <name evidence="7" type="primary">VPS8</name>
    <name evidence="7" type="ORF">CK203_028668</name>
</gene>
<evidence type="ECO:0000259" key="6">
    <source>
        <dbReference type="Pfam" id="PF12816"/>
    </source>
</evidence>
<dbReference type="Proteomes" id="UP000288805">
    <property type="component" value="Unassembled WGS sequence"/>
</dbReference>
<comment type="similarity">
    <text evidence="1">Belongs to the VPS8 family.</text>
</comment>
<dbReference type="PROSITE" id="PS50082">
    <property type="entry name" value="WD_REPEATS_2"/>
    <property type="match status" value="1"/>
</dbReference>
<dbReference type="Pfam" id="PF12816">
    <property type="entry name" value="TPR_Vps8"/>
    <property type="match status" value="1"/>
</dbReference>
<dbReference type="PANTHER" id="PTHR12616:SF8">
    <property type="entry name" value="VACUOLAR PROTEIN SORTING-ASSOCIATED PROTEIN 8 HOMOLOG"/>
    <property type="match status" value="1"/>
</dbReference>
<feature type="region of interest" description="Disordered" evidence="5">
    <location>
        <begin position="270"/>
        <end position="289"/>
    </location>
</feature>
<dbReference type="SUPFAM" id="SSF50978">
    <property type="entry name" value="WD40 repeat-like"/>
    <property type="match status" value="1"/>
</dbReference>
<sequence>MTKKLSAPPMELDLDSFIHLTSDDDDDDALNRVPHRTVDEILNDSDSSSSSLSPSDHSYLAKHSSLFEDANDSRDDVVSVSTPKTLSDERPKSAESLKFNEIEDRLVQFKANSLSRIECEAGAALAAAAAASRPVPTPHAAAIKSRRAGSGALQRVLDTEELGGSGLDKLGSSSDVLNGAGSEIASSDWKSGEEDDKFEDFQSATIEWTVKADVDDKVSVKDEIVESSHRDGLAASLSIEEESFDLNEGSAISGSYDVKDQNIASDNVEETASNSTFLDAANSADKDEKVREDLTISTLKTQDLEPVEPPSTDGEVNIAGDDWSPKSDVTELVEERLGQLESKMGSKRTEKKPRLKPLELAEELEKSQASTGLHWEEGAAAQPMRLEGVRRGSTTLGYFEIDNNNTITRTISSPAFKRDHGSPQVLAVHLNFIAVGMSRGVVMVVPSKYSAYNADNMDAKILMLGLQGERSHAPVTSMCFNHQGDLLLAGYGDGHITVWDVQRATAAKVITGEHSAPVIHTLFLGQDSQVTRQFKAVTGDSKGLVLLHAFSVVPLLNRFSIKTQCLLDGQRTGTVLSASPLLLDESSGSSLMSSQGNATGSTSSIGSMMGGVVGGDAGWKLFSEGSSLVEEGVVIFVTHQTALVVRLSPSLEVYAQLNKPDGVREGSMPYTAWKCMTIHSRGLSTENTPVEASERVSLLAIAWDRKVQVAKLVKSELKIYGKWTLESTAIGVAWLDDQILVVLTSTGQLCLFAKDGTVIHQTSFAVDGSGGDDPVAYHTYFTNIFGNPEKLIRIVLRKAGDWMGALNMAMTLYDGNSHGVIDLPRSLEAVQEAIMPYLVELLLSYVDEVFSYISVAFCNQIGKMEQLDDPKNRGSSVHSEIKEQFTRVGGVAVEFCVHIKRTDILLTKFSQNLWVFNIESVLSCYAIVYEVYTFLELLEPYILKDMLGSLPPEIMQALVEHYSSKGWLQRVEQCVLHMDISSLDFNQVVRLCREHGLYGALIYLFNRGLDDFKAPLEELLVILLNRPRESASSLGYVVLVSLLIN</sequence>
<dbReference type="OrthoDB" id="1734063at2759"/>
<evidence type="ECO:0000256" key="4">
    <source>
        <dbReference type="PROSITE-ProRule" id="PRU00221"/>
    </source>
</evidence>
<keyword evidence="2 4" id="KW-0853">WD repeat</keyword>
<proteinExistence type="inferred from homology"/>
<evidence type="ECO:0000313" key="7">
    <source>
        <dbReference type="EMBL" id="RVW95484.1"/>
    </source>
</evidence>
<feature type="region of interest" description="Disordered" evidence="5">
    <location>
        <begin position="304"/>
        <end position="325"/>
    </location>
</feature>
<comment type="caution">
    <text evidence="7">The sequence shown here is derived from an EMBL/GenBank/DDBJ whole genome shotgun (WGS) entry which is preliminary data.</text>
</comment>
<dbReference type="InterPro" id="IPR001680">
    <property type="entry name" value="WD40_rpt"/>
</dbReference>
<organism evidence="7 8">
    <name type="scientific">Vitis vinifera</name>
    <name type="common">Grape</name>
    <dbReference type="NCBI Taxonomy" id="29760"/>
    <lineage>
        <taxon>Eukaryota</taxon>
        <taxon>Viridiplantae</taxon>
        <taxon>Streptophyta</taxon>
        <taxon>Embryophyta</taxon>
        <taxon>Tracheophyta</taxon>
        <taxon>Spermatophyta</taxon>
        <taxon>Magnoliopsida</taxon>
        <taxon>eudicotyledons</taxon>
        <taxon>Gunneridae</taxon>
        <taxon>Pentapetalae</taxon>
        <taxon>rosids</taxon>
        <taxon>Vitales</taxon>
        <taxon>Vitaceae</taxon>
        <taxon>Viteae</taxon>
        <taxon>Vitis</taxon>
    </lineage>
</organism>
<dbReference type="Pfam" id="PF23410">
    <property type="entry name" value="Beta-prop_VPS8"/>
    <property type="match status" value="1"/>
</dbReference>
<feature type="compositionally biased region" description="Basic and acidic residues" evidence="5">
    <location>
        <begin position="86"/>
        <end position="95"/>
    </location>
</feature>
<evidence type="ECO:0000256" key="1">
    <source>
        <dbReference type="ARBA" id="ARBA00009422"/>
    </source>
</evidence>
<protein>
    <submittedName>
        <fullName evidence="7">Vacuolar protein sorting-associated protein 8-like</fullName>
    </submittedName>
</protein>